<feature type="domain" description="Myb-like" evidence="6">
    <location>
        <begin position="170"/>
        <end position="221"/>
    </location>
</feature>
<keyword evidence="3" id="KW-0238">DNA-binding</keyword>
<keyword evidence="9" id="KW-1185">Reference proteome</keyword>
<keyword evidence="2" id="KW-0677">Repeat</keyword>
<evidence type="ECO:0000256" key="1">
    <source>
        <dbReference type="ARBA" id="ARBA00004123"/>
    </source>
</evidence>
<dbReference type="GO" id="GO:0005634">
    <property type="term" value="C:nucleus"/>
    <property type="evidence" value="ECO:0007669"/>
    <property type="project" value="UniProtKB-SubCell"/>
</dbReference>
<dbReference type="InterPro" id="IPR017930">
    <property type="entry name" value="Myb_dom"/>
</dbReference>
<dbReference type="InterPro" id="IPR009057">
    <property type="entry name" value="Homeodomain-like_sf"/>
</dbReference>
<evidence type="ECO:0000259" key="7">
    <source>
        <dbReference type="PROSITE" id="PS51294"/>
    </source>
</evidence>
<comment type="caution">
    <text evidence="8">The sequence shown here is derived from an EMBL/GenBank/DDBJ whole genome shotgun (WGS) entry which is preliminary data.</text>
</comment>
<dbReference type="PANTHER" id="PTHR45614:SF285">
    <property type="entry name" value="TRANSCRIPTION FACTOR MYB98"/>
    <property type="match status" value="1"/>
</dbReference>
<evidence type="ECO:0000256" key="2">
    <source>
        <dbReference type="ARBA" id="ARBA00022737"/>
    </source>
</evidence>
<keyword evidence="4" id="KW-0539">Nucleus</keyword>
<feature type="compositionally biased region" description="Polar residues" evidence="5">
    <location>
        <begin position="1"/>
        <end position="12"/>
    </location>
</feature>
<evidence type="ECO:0000256" key="4">
    <source>
        <dbReference type="ARBA" id="ARBA00023242"/>
    </source>
</evidence>
<evidence type="ECO:0000313" key="8">
    <source>
        <dbReference type="EMBL" id="KAL3655380.1"/>
    </source>
</evidence>
<feature type="region of interest" description="Disordered" evidence="5">
    <location>
        <begin position="1"/>
        <end position="23"/>
    </location>
</feature>
<dbReference type="InterPro" id="IPR050560">
    <property type="entry name" value="MYB_TF"/>
</dbReference>
<feature type="domain" description="HTH myb-type" evidence="7">
    <location>
        <begin position="226"/>
        <end position="276"/>
    </location>
</feature>
<evidence type="ECO:0000259" key="6">
    <source>
        <dbReference type="PROSITE" id="PS50090"/>
    </source>
</evidence>
<sequence length="323" mass="37546">MESNTNFINDHNTLPPPVNLKPETQDDDFSIDNLFIPKTYLQDFHNIGQFPVTATSFYQDIEIQANCFDPVGLFPNGCSIDFDLYENESIHADMQDSLMDIERALMNHDHTKPLNLVVPDESSCVTADNLGYHKRDGRKKSKDIIAQCKNNDDSGSILASTKKCIRGQKKRKSAKGQWTIDEDRLLIHLVGKYGERKWSTIAQVVKGRIGKQCRERWHNHLRPDIKKDLWSEEEDRILIEIHARVGNKWAEIAKSLPGRTENSIKNHWNATKRRQLSRRNCRTKWPKPSSLLQNYIKSLNFEEKSGMKNVTPRFRKLAEMWWN</sequence>
<dbReference type="PANTHER" id="PTHR45614">
    <property type="entry name" value="MYB PROTEIN-RELATED"/>
    <property type="match status" value="1"/>
</dbReference>
<name>A0ABD3ELT6_9LAMI</name>
<dbReference type="Pfam" id="PF13921">
    <property type="entry name" value="Myb_DNA-bind_6"/>
    <property type="match status" value="1"/>
</dbReference>
<proteinExistence type="predicted"/>
<dbReference type="PROSITE" id="PS50090">
    <property type="entry name" value="MYB_LIKE"/>
    <property type="match status" value="2"/>
</dbReference>
<feature type="domain" description="HTH myb-type" evidence="7">
    <location>
        <begin position="170"/>
        <end position="225"/>
    </location>
</feature>
<gene>
    <name evidence="8" type="ORF">CASFOL_001166</name>
</gene>
<dbReference type="PROSITE" id="PS51294">
    <property type="entry name" value="HTH_MYB"/>
    <property type="match status" value="2"/>
</dbReference>
<accession>A0ABD3ELT6</accession>
<evidence type="ECO:0000256" key="3">
    <source>
        <dbReference type="ARBA" id="ARBA00023125"/>
    </source>
</evidence>
<protein>
    <submittedName>
        <fullName evidence="8">Uncharacterized protein</fullName>
    </submittedName>
</protein>
<reference evidence="9" key="1">
    <citation type="journal article" date="2024" name="IScience">
        <title>Strigolactones Initiate the Formation of Haustorium-like Structures in Castilleja.</title>
        <authorList>
            <person name="Buerger M."/>
            <person name="Peterson D."/>
            <person name="Chory J."/>
        </authorList>
    </citation>
    <scope>NUCLEOTIDE SEQUENCE [LARGE SCALE GENOMIC DNA]</scope>
</reference>
<dbReference type="InterPro" id="IPR001005">
    <property type="entry name" value="SANT/Myb"/>
</dbReference>
<dbReference type="AlphaFoldDB" id="A0ABD3ELT6"/>
<dbReference type="SMART" id="SM00717">
    <property type="entry name" value="SANT"/>
    <property type="match status" value="2"/>
</dbReference>
<dbReference type="FunFam" id="1.10.10.60:FF:000010">
    <property type="entry name" value="Transcriptional activator Myb isoform A"/>
    <property type="match status" value="1"/>
</dbReference>
<feature type="domain" description="Myb-like" evidence="6">
    <location>
        <begin position="222"/>
        <end position="272"/>
    </location>
</feature>
<dbReference type="EMBL" id="JAVIJP010000002">
    <property type="protein sequence ID" value="KAL3655380.1"/>
    <property type="molecule type" value="Genomic_DNA"/>
</dbReference>
<dbReference type="Gene3D" id="1.10.10.60">
    <property type="entry name" value="Homeodomain-like"/>
    <property type="match status" value="2"/>
</dbReference>
<dbReference type="Proteomes" id="UP001632038">
    <property type="component" value="Unassembled WGS sequence"/>
</dbReference>
<dbReference type="CDD" id="cd00167">
    <property type="entry name" value="SANT"/>
    <property type="match status" value="2"/>
</dbReference>
<dbReference type="SUPFAM" id="SSF46689">
    <property type="entry name" value="Homeodomain-like"/>
    <property type="match status" value="1"/>
</dbReference>
<organism evidence="8 9">
    <name type="scientific">Castilleja foliolosa</name>
    <dbReference type="NCBI Taxonomy" id="1961234"/>
    <lineage>
        <taxon>Eukaryota</taxon>
        <taxon>Viridiplantae</taxon>
        <taxon>Streptophyta</taxon>
        <taxon>Embryophyta</taxon>
        <taxon>Tracheophyta</taxon>
        <taxon>Spermatophyta</taxon>
        <taxon>Magnoliopsida</taxon>
        <taxon>eudicotyledons</taxon>
        <taxon>Gunneridae</taxon>
        <taxon>Pentapetalae</taxon>
        <taxon>asterids</taxon>
        <taxon>lamiids</taxon>
        <taxon>Lamiales</taxon>
        <taxon>Orobanchaceae</taxon>
        <taxon>Pedicularideae</taxon>
        <taxon>Castillejinae</taxon>
        <taxon>Castilleja</taxon>
    </lineage>
</organism>
<comment type="subcellular location">
    <subcellularLocation>
        <location evidence="1">Nucleus</location>
    </subcellularLocation>
</comment>
<dbReference type="FunFam" id="1.10.10.60:FF:000381">
    <property type="entry name" value="Transcription factor MYB119"/>
    <property type="match status" value="1"/>
</dbReference>
<dbReference type="GO" id="GO:0003677">
    <property type="term" value="F:DNA binding"/>
    <property type="evidence" value="ECO:0007669"/>
    <property type="project" value="UniProtKB-KW"/>
</dbReference>
<evidence type="ECO:0000256" key="5">
    <source>
        <dbReference type="SAM" id="MobiDB-lite"/>
    </source>
</evidence>
<evidence type="ECO:0000313" key="9">
    <source>
        <dbReference type="Proteomes" id="UP001632038"/>
    </source>
</evidence>